<dbReference type="GO" id="GO:0051276">
    <property type="term" value="P:chromosome organization"/>
    <property type="evidence" value="ECO:0007669"/>
    <property type="project" value="InterPro"/>
</dbReference>
<evidence type="ECO:0000313" key="3">
    <source>
        <dbReference type="EMBL" id="TIH98155.1"/>
    </source>
</evidence>
<dbReference type="InterPro" id="IPR038713">
    <property type="entry name" value="Terminase_Gp1_N_sf"/>
</dbReference>
<accession>A0A4T2GH60</accession>
<reference evidence="3 4" key="1">
    <citation type="submission" date="2019-04" db="EMBL/GenBank/DDBJ databases">
        <title>Genome analysis of Streptococcus suis strain WUSS424.</title>
        <authorList>
            <person name="Chen H."/>
            <person name="Gao X."/>
            <person name="Wu Z."/>
        </authorList>
    </citation>
    <scope>NUCLEOTIDE SEQUENCE [LARGE SCALE GENOMIC DNA]</scope>
    <source>
        <strain evidence="3 4">WUSS424</strain>
    </source>
</reference>
<dbReference type="OrthoDB" id="7358785at2"/>
<evidence type="ECO:0000256" key="1">
    <source>
        <dbReference type="ARBA" id="ARBA00022612"/>
    </source>
</evidence>
<dbReference type="PANTHER" id="PTHR41328:SF2">
    <property type="entry name" value="TERMINASE SMALL SUBUNIT"/>
    <property type="match status" value="1"/>
</dbReference>
<dbReference type="EMBL" id="SSXO01000007">
    <property type="protein sequence ID" value="TIH98155.1"/>
    <property type="molecule type" value="Genomic_DNA"/>
</dbReference>
<proteinExistence type="predicted"/>
<dbReference type="Pfam" id="PF03592">
    <property type="entry name" value="Terminase_2"/>
    <property type="match status" value="1"/>
</dbReference>
<keyword evidence="1" id="KW-1188">Viral release from host cell</keyword>
<comment type="caution">
    <text evidence="3">The sequence shown here is derived from an EMBL/GenBank/DDBJ whole genome shotgun (WGS) entry which is preliminary data.</text>
</comment>
<name>A0A4T2GH60_STRSU</name>
<keyword evidence="2" id="KW-0231">Viral genome packaging</keyword>
<dbReference type="PANTHER" id="PTHR41328">
    <property type="entry name" value="TERMINASE SMALL SUBUNIT-RELATED"/>
    <property type="match status" value="1"/>
</dbReference>
<dbReference type="Gene3D" id="6.10.140.2160">
    <property type="match status" value="1"/>
</dbReference>
<dbReference type="InterPro" id="IPR005335">
    <property type="entry name" value="Terminase_ssu"/>
</dbReference>
<sequence length="143" mass="15940">MSKLTLKQQRFADEYIICGNATEAAIKAGYAKRSAQQVGSENLLKPVIKSYIDERLEELKSEKVADQQEVLEYLTSVMRGQTQEQTLCSIGELGQQVIDIDVGAKDRIKAAELLGKRHRLWTDKVEAEVNGTVVFANEADIPD</sequence>
<protein>
    <submittedName>
        <fullName evidence="3">Terminase small subunit</fullName>
    </submittedName>
</protein>
<evidence type="ECO:0000256" key="2">
    <source>
        <dbReference type="ARBA" id="ARBA00023219"/>
    </source>
</evidence>
<dbReference type="InterPro" id="IPR052404">
    <property type="entry name" value="SPP1-like_terminase"/>
</dbReference>
<gene>
    <name evidence="3" type="ORF">FAJ39_10225</name>
</gene>
<dbReference type="Proteomes" id="UP000305165">
    <property type="component" value="Unassembled WGS sequence"/>
</dbReference>
<dbReference type="AlphaFoldDB" id="A0A4T2GH60"/>
<evidence type="ECO:0000313" key="4">
    <source>
        <dbReference type="Proteomes" id="UP000305165"/>
    </source>
</evidence>
<dbReference type="Gene3D" id="1.10.10.1400">
    <property type="entry name" value="Terminase, small subunit, N-terminal DNA-binding domain, HTH motif"/>
    <property type="match status" value="1"/>
</dbReference>
<organism evidence="3 4">
    <name type="scientific">Streptococcus suis</name>
    <dbReference type="NCBI Taxonomy" id="1307"/>
    <lineage>
        <taxon>Bacteria</taxon>
        <taxon>Bacillati</taxon>
        <taxon>Bacillota</taxon>
        <taxon>Bacilli</taxon>
        <taxon>Lactobacillales</taxon>
        <taxon>Streptococcaceae</taxon>
        <taxon>Streptococcus</taxon>
    </lineage>
</organism>